<dbReference type="Ensembl" id="ENSCPBT00000011804.1">
    <property type="protein sequence ID" value="ENSCPBP00000009829.1"/>
    <property type="gene ID" value="ENSCPBG00000007581.1"/>
</dbReference>
<name>A0A8C3H8Z8_CHRPI</name>
<protein>
    <submittedName>
        <fullName evidence="5">Eukaryotic translation initiation factor 4E binding protein 3</fullName>
    </submittedName>
</protein>
<feature type="compositionally biased region" description="Polar residues" evidence="4">
    <location>
        <begin position="1"/>
        <end position="10"/>
    </location>
</feature>
<sequence>MAATSTTSSCPIPGGRDPGSPDGYSCTPGGTLYSTTPGGTRIIYDRKFLLECKNSPVARTPPCYLPHIPGITSPPHAALSKLEDLKEQNETEEEVPGKMHVPNPWSQNTARHLCSCWSPWGLRAQSRRAAPFGAPLVHHK</sequence>
<dbReference type="GO" id="GO:0008190">
    <property type="term" value="F:eukaryotic initiation factor 4E binding"/>
    <property type="evidence" value="ECO:0007669"/>
    <property type="project" value="InterPro"/>
</dbReference>
<evidence type="ECO:0000256" key="1">
    <source>
        <dbReference type="ARBA" id="ARBA00005480"/>
    </source>
</evidence>
<keyword evidence="2" id="KW-0810">Translation regulation</keyword>
<dbReference type="PANTHER" id="PTHR12669">
    <property type="entry name" value="EUKARYOTIC TRANSLATION INITIATION FACTOR 4E-BINDING PROTEIN"/>
    <property type="match status" value="1"/>
</dbReference>
<dbReference type="GO" id="GO:0005737">
    <property type="term" value="C:cytoplasm"/>
    <property type="evidence" value="ECO:0007669"/>
    <property type="project" value="TreeGrafter"/>
</dbReference>
<dbReference type="Pfam" id="PF05456">
    <property type="entry name" value="eIF_4EBP"/>
    <property type="match status" value="1"/>
</dbReference>
<reference evidence="5" key="2">
    <citation type="submission" date="2025-09" db="UniProtKB">
        <authorList>
            <consortium name="Ensembl"/>
        </authorList>
    </citation>
    <scope>IDENTIFICATION</scope>
</reference>
<proteinExistence type="inferred from homology"/>
<organism evidence="5 6">
    <name type="scientific">Chrysemys picta bellii</name>
    <name type="common">Western painted turtle</name>
    <name type="synonym">Emys bellii</name>
    <dbReference type="NCBI Taxonomy" id="8478"/>
    <lineage>
        <taxon>Eukaryota</taxon>
        <taxon>Metazoa</taxon>
        <taxon>Chordata</taxon>
        <taxon>Craniata</taxon>
        <taxon>Vertebrata</taxon>
        <taxon>Euteleostomi</taxon>
        <taxon>Archelosauria</taxon>
        <taxon>Testudinata</taxon>
        <taxon>Testudines</taxon>
        <taxon>Cryptodira</taxon>
        <taxon>Durocryptodira</taxon>
        <taxon>Testudinoidea</taxon>
        <taxon>Emydidae</taxon>
        <taxon>Chrysemys</taxon>
    </lineage>
</organism>
<dbReference type="GeneTree" id="ENSGT00940000163328"/>
<evidence type="ECO:0000256" key="4">
    <source>
        <dbReference type="SAM" id="MobiDB-lite"/>
    </source>
</evidence>
<evidence type="ECO:0000313" key="5">
    <source>
        <dbReference type="Ensembl" id="ENSCPBP00000009829.1"/>
    </source>
</evidence>
<evidence type="ECO:0000313" key="6">
    <source>
        <dbReference type="Proteomes" id="UP000694380"/>
    </source>
</evidence>
<feature type="region of interest" description="Disordered" evidence="4">
    <location>
        <begin position="1"/>
        <end position="35"/>
    </location>
</feature>
<reference evidence="5" key="1">
    <citation type="submission" date="2025-08" db="UniProtKB">
        <authorList>
            <consortium name="Ensembl"/>
        </authorList>
    </citation>
    <scope>IDENTIFICATION</scope>
</reference>
<accession>A0A8C3H8Z8</accession>
<gene>
    <name evidence="5" type="primary">EIF4EBP3</name>
</gene>
<dbReference type="AlphaFoldDB" id="A0A8C3H8Z8"/>
<evidence type="ECO:0000256" key="3">
    <source>
        <dbReference type="ARBA" id="ARBA00023193"/>
    </source>
</evidence>
<dbReference type="Proteomes" id="UP000694380">
    <property type="component" value="Unplaced"/>
</dbReference>
<comment type="similarity">
    <text evidence="1">Belongs to the eIF4E-binding protein family.</text>
</comment>
<keyword evidence="6" id="KW-1185">Reference proteome</keyword>
<evidence type="ECO:0000256" key="2">
    <source>
        <dbReference type="ARBA" id="ARBA00022845"/>
    </source>
</evidence>
<keyword evidence="3" id="KW-0652">Protein synthesis inhibitor</keyword>
<dbReference type="InterPro" id="IPR008606">
    <property type="entry name" value="EIF4EBP"/>
</dbReference>
<dbReference type="GO" id="GO:0045947">
    <property type="term" value="P:negative regulation of translational initiation"/>
    <property type="evidence" value="ECO:0007669"/>
    <property type="project" value="InterPro"/>
</dbReference>
<dbReference type="PANTHER" id="PTHR12669:SF5">
    <property type="entry name" value="EUKARYOTIC TRANSLATION INITIATION FACTOR 4E-BINDING PROTEIN 3"/>
    <property type="match status" value="1"/>
</dbReference>